<evidence type="ECO:0000313" key="2">
    <source>
        <dbReference type="EMBL" id="CAB4293753.1"/>
    </source>
</evidence>
<reference evidence="3" key="1">
    <citation type="journal article" date="2020" name="Genome Biol.">
        <title>Gamete binning: chromosome-level and haplotype-resolved genome assembly enabled by high-throughput single-cell sequencing of gamete genomes.</title>
        <authorList>
            <person name="Campoy J.A."/>
            <person name="Sun H."/>
            <person name="Goel M."/>
            <person name="Jiao W.-B."/>
            <person name="Folz-Donahue K."/>
            <person name="Wang N."/>
            <person name="Rubio M."/>
            <person name="Liu C."/>
            <person name="Kukat C."/>
            <person name="Ruiz D."/>
            <person name="Huettel B."/>
            <person name="Schneeberger K."/>
        </authorList>
    </citation>
    <scope>NUCLEOTIDE SEQUENCE [LARGE SCALE GENOMIC DNA]</scope>
    <source>
        <strain evidence="3">cv. Rojo Pasion</strain>
    </source>
</reference>
<dbReference type="EMBL" id="CAEKKB010000001">
    <property type="protein sequence ID" value="CAB4293753.1"/>
    <property type="molecule type" value="Genomic_DNA"/>
</dbReference>
<name>A0A6J5VZU4_PRUAR</name>
<sequence length="107" mass="11860">MATYKYIQFKNPKFPHTTLTPKQSRPIPRSTRVNPRKSDLAPTPELSTSSFLANFDLGILGASSIHYRAKWLKVLGGVGFVNRDGVSKLAVVLSCCITEGIFHKLNI</sequence>
<dbReference type="Proteomes" id="UP000507245">
    <property type="component" value="Unassembled WGS sequence"/>
</dbReference>
<evidence type="ECO:0000313" key="3">
    <source>
        <dbReference type="Proteomes" id="UP000507245"/>
    </source>
</evidence>
<evidence type="ECO:0000256" key="1">
    <source>
        <dbReference type="SAM" id="MobiDB-lite"/>
    </source>
</evidence>
<dbReference type="AlphaFoldDB" id="A0A6J5VZU4"/>
<proteinExistence type="predicted"/>
<keyword evidence="3" id="KW-1185">Reference proteome</keyword>
<gene>
    <name evidence="2" type="ORF">ORAREDHAP_LOCUS2932</name>
</gene>
<accession>A0A6J5VZU4</accession>
<organism evidence="2 3">
    <name type="scientific">Prunus armeniaca</name>
    <name type="common">Apricot</name>
    <name type="synonym">Armeniaca vulgaris</name>
    <dbReference type="NCBI Taxonomy" id="36596"/>
    <lineage>
        <taxon>Eukaryota</taxon>
        <taxon>Viridiplantae</taxon>
        <taxon>Streptophyta</taxon>
        <taxon>Embryophyta</taxon>
        <taxon>Tracheophyta</taxon>
        <taxon>Spermatophyta</taxon>
        <taxon>Magnoliopsida</taxon>
        <taxon>eudicotyledons</taxon>
        <taxon>Gunneridae</taxon>
        <taxon>Pentapetalae</taxon>
        <taxon>rosids</taxon>
        <taxon>fabids</taxon>
        <taxon>Rosales</taxon>
        <taxon>Rosaceae</taxon>
        <taxon>Amygdaloideae</taxon>
        <taxon>Amygdaleae</taxon>
        <taxon>Prunus</taxon>
    </lineage>
</organism>
<dbReference type="OrthoDB" id="10297600at2759"/>
<protein>
    <submittedName>
        <fullName evidence="2">Uncharacterized protein</fullName>
    </submittedName>
</protein>
<feature type="region of interest" description="Disordered" evidence="1">
    <location>
        <begin position="14"/>
        <end position="44"/>
    </location>
</feature>